<dbReference type="GO" id="GO:0005506">
    <property type="term" value="F:iron ion binding"/>
    <property type="evidence" value="ECO:0007669"/>
    <property type="project" value="InterPro"/>
</dbReference>
<dbReference type="Proteomes" id="UP000004198">
    <property type="component" value="Unassembled WGS sequence"/>
</dbReference>
<reference evidence="8 9" key="1">
    <citation type="submission" date="2009-06" db="EMBL/GenBank/DDBJ databases">
        <title>The draft genome of Clostridium carboxidivorans P7.</title>
        <authorList>
            <consortium name="US DOE Joint Genome Institute (JGI-PGF)"/>
            <person name="Lucas S."/>
            <person name="Copeland A."/>
            <person name="Lapidus A."/>
            <person name="Glavina del Rio T."/>
            <person name="Tice H."/>
            <person name="Bruce D."/>
            <person name="Goodwin L."/>
            <person name="Pitluck S."/>
            <person name="Larimer F."/>
            <person name="Land M.L."/>
            <person name="Hauser L."/>
            <person name="Hemme C.L."/>
        </authorList>
    </citation>
    <scope>NUCLEOTIDE SEQUENCE [LARGE SCALE GENOMIC DNA]</scope>
    <source>
        <strain evidence="8 9">P7</strain>
    </source>
</reference>
<comment type="cofactor">
    <cofactor evidence="1">
        <name>Fe(3+)</name>
        <dbReference type="ChEBI" id="CHEBI:29034"/>
    </cofactor>
</comment>
<dbReference type="CDD" id="cd01041">
    <property type="entry name" value="Rubrerythrin"/>
    <property type="match status" value="1"/>
</dbReference>
<dbReference type="InterPro" id="IPR009040">
    <property type="entry name" value="Ferritin-like_diiron"/>
</dbReference>
<evidence type="ECO:0000259" key="6">
    <source>
        <dbReference type="PROSITE" id="PS50903"/>
    </source>
</evidence>
<dbReference type="KEGG" id="cck:Ccar_10900"/>
<proteinExistence type="predicted"/>
<keyword evidence="5" id="KW-0408">Iron</keyword>
<dbReference type="GO" id="GO:0016491">
    <property type="term" value="F:oxidoreductase activity"/>
    <property type="evidence" value="ECO:0007669"/>
    <property type="project" value="InterPro"/>
</dbReference>
<dbReference type="PANTHER" id="PTHR43865">
    <property type="entry name" value="RUBRERYTHRIN-RELATED"/>
    <property type="match status" value="1"/>
</dbReference>
<dbReference type="SUPFAM" id="SSF57802">
    <property type="entry name" value="Rubredoxin-like"/>
    <property type="match status" value="1"/>
</dbReference>
<dbReference type="STRING" id="536227.Ccar_10900"/>
<gene>
    <name evidence="8" type="ORF">CcarbDRAFT_4010</name>
</gene>
<evidence type="ECO:0000256" key="3">
    <source>
        <dbReference type="ARBA" id="ARBA00022723"/>
    </source>
</evidence>
<evidence type="ECO:0000256" key="2">
    <source>
        <dbReference type="ARBA" id="ARBA00022448"/>
    </source>
</evidence>
<dbReference type="AlphaFoldDB" id="C6PYZ3"/>
<organism evidence="8 9">
    <name type="scientific">Clostridium carboxidivorans P7</name>
    <dbReference type="NCBI Taxonomy" id="536227"/>
    <lineage>
        <taxon>Bacteria</taxon>
        <taxon>Bacillati</taxon>
        <taxon>Bacillota</taxon>
        <taxon>Clostridia</taxon>
        <taxon>Eubacteriales</taxon>
        <taxon>Clostridiaceae</taxon>
        <taxon>Clostridium</taxon>
    </lineage>
</organism>
<dbReference type="Gene3D" id="1.20.1260.10">
    <property type="match status" value="1"/>
</dbReference>
<accession>C6PYZ3</accession>
<evidence type="ECO:0000256" key="5">
    <source>
        <dbReference type="ARBA" id="ARBA00023004"/>
    </source>
</evidence>
<dbReference type="CDD" id="cd00729">
    <property type="entry name" value="rubredoxin_SM"/>
    <property type="match status" value="1"/>
</dbReference>
<dbReference type="InterPro" id="IPR024934">
    <property type="entry name" value="Rubredoxin-like_dom"/>
</dbReference>
<protein>
    <submittedName>
        <fullName evidence="8">Rubrerythrin</fullName>
    </submittedName>
</protein>
<dbReference type="SUPFAM" id="SSF47240">
    <property type="entry name" value="Ferritin-like"/>
    <property type="match status" value="1"/>
</dbReference>
<dbReference type="Gene3D" id="2.20.28.10">
    <property type="match status" value="1"/>
</dbReference>
<evidence type="ECO:0000259" key="7">
    <source>
        <dbReference type="PROSITE" id="PS50905"/>
    </source>
</evidence>
<comment type="caution">
    <text evidence="8">The sequence shown here is derived from an EMBL/GenBank/DDBJ whole genome shotgun (WGS) entry which is preliminary data.</text>
</comment>
<dbReference type="InterPro" id="IPR052364">
    <property type="entry name" value="Rubrerythrin"/>
</dbReference>
<dbReference type="eggNOG" id="COG1592">
    <property type="taxonomic scope" value="Bacteria"/>
</dbReference>
<dbReference type="InterPro" id="IPR009078">
    <property type="entry name" value="Ferritin-like_SF"/>
</dbReference>
<keyword evidence="4" id="KW-0249">Electron transport</keyword>
<dbReference type="RefSeq" id="WP_007062895.1">
    <property type="nucleotide sequence ID" value="NZ_ACVI01000086.1"/>
</dbReference>
<dbReference type="InterPro" id="IPR012347">
    <property type="entry name" value="Ferritin-like"/>
</dbReference>
<sequence length="196" mass="22147">MKSLKGTKTAENLLKSFAGESQARNRYTYYASIAKKEGYVQMGEIFTETADNEKEHAKRFFKFLADSNLNGEAVVINDAGYPVFLGDTKGNLLAAAAGENEEWTTLYPHFANVAEDEGFSDIAFVYRNIAEVEKRHEARYRKLAKNIEDGIVFEKNKTVLWKCSNCGYIHEGTSAPEFCPACAHPKAYFEMFTENY</sequence>
<dbReference type="InterPro" id="IPR003251">
    <property type="entry name" value="Rr_diiron-bd_dom"/>
</dbReference>
<feature type="domain" description="Ferritin-like diiron" evidence="7">
    <location>
        <begin position="3"/>
        <end position="151"/>
    </location>
</feature>
<dbReference type="OrthoDB" id="9799749at2"/>
<evidence type="ECO:0000256" key="4">
    <source>
        <dbReference type="ARBA" id="ARBA00022982"/>
    </source>
</evidence>
<name>C6PYZ3_9CLOT</name>
<dbReference type="PROSITE" id="PS50903">
    <property type="entry name" value="RUBREDOXIN_LIKE"/>
    <property type="match status" value="1"/>
</dbReference>
<dbReference type="PROSITE" id="PS50905">
    <property type="entry name" value="FERRITIN_LIKE"/>
    <property type="match status" value="1"/>
</dbReference>
<dbReference type="InterPro" id="IPR048574">
    <property type="entry name" value="RUBY_RBDX"/>
</dbReference>
<evidence type="ECO:0000313" key="8">
    <source>
        <dbReference type="EMBL" id="EET85527.1"/>
    </source>
</evidence>
<evidence type="ECO:0000313" key="9">
    <source>
        <dbReference type="Proteomes" id="UP000004198"/>
    </source>
</evidence>
<dbReference type="Pfam" id="PF21349">
    <property type="entry name" value="RUBY_RBDX"/>
    <property type="match status" value="1"/>
</dbReference>
<keyword evidence="2" id="KW-0813">Transport</keyword>
<feature type="domain" description="Rubredoxin-like" evidence="6">
    <location>
        <begin position="158"/>
        <end position="192"/>
    </location>
</feature>
<dbReference type="PANTHER" id="PTHR43865:SF1">
    <property type="entry name" value="RUBRERYTHRIN-RELATED"/>
    <property type="match status" value="1"/>
</dbReference>
<dbReference type="Pfam" id="PF02915">
    <property type="entry name" value="Rubrerythrin"/>
    <property type="match status" value="1"/>
</dbReference>
<dbReference type="PATRIC" id="fig|536227.13.peg.2282"/>
<dbReference type="EMBL" id="ACVI01000086">
    <property type="protein sequence ID" value="EET85527.1"/>
    <property type="molecule type" value="Genomic_DNA"/>
</dbReference>
<evidence type="ECO:0000256" key="1">
    <source>
        <dbReference type="ARBA" id="ARBA00001965"/>
    </source>
</evidence>
<keyword evidence="9" id="KW-1185">Reference proteome</keyword>
<dbReference type="NCBIfam" id="NF045767">
    <property type="entry name" value="RuberyRbr"/>
    <property type="match status" value="1"/>
</dbReference>
<keyword evidence="3" id="KW-0479">Metal-binding</keyword>
<dbReference type="FunFam" id="2.20.28.10:FF:000018">
    <property type="entry name" value="Rubrerythrin"/>
    <property type="match status" value="1"/>
</dbReference>